<feature type="region of interest" description="Disordered" evidence="1">
    <location>
        <begin position="97"/>
        <end position="130"/>
    </location>
</feature>
<organism evidence="3 4">
    <name type="scientific">Paracoccus litorisediminis</name>
    <dbReference type="NCBI Taxonomy" id="2006130"/>
    <lineage>
        <taxon>Bacteria</taxon>
        <taxon>Pseudomonadati</taxon>
        <taxon>Pseudomonadota</taxon>
        <taxon>Alphaproteobacteria</taxon>
        <taxon>Rhodobacterales</taxon>
        <taxon>Paracoccaceae</taxon>
        <taxon>Paracoccus</taxon>
    </lineage>
</organism>
<dbReference type="RefSeq" id="WP_155041506.1">
    <property type="nucleotide sequence ID" value="NZ_WMIG01000017.1"/>
</dbReference>
<name>A0A844HTK3_9RHOB</name>
<reference evidence="3 4" key="1">
    <citation type="submission" date="2019-11" db="EMBL/GenBank/DDBJ databases">
        <authorList>
            <person name="Dong K."/>
        </authorList>
    </citation>
    <scope>NUCLEOTIDE SEQUENCE [LARGE SCALE GENOMIC DNA]</scope>
    <source>
        <strain evidence="3 4">NBRC 112902</strain>
    </source>
</reference>
<proteinExistence type="predicted"/>
<dbReference type="OrthoDB" id="4494979at2"/>
<sequence length="130" mass="13832">MACWQSRFPRDDPYSIGITGGLATASGAAALCEVDLLIAAGALMAHHTSMGGKLCSNAKTLRIDNAPATLRQGRVAAEMTIRADAARTLQAFAEAARTRPADWRSDELAERLRGPVFDQTPERANGVHSP</sequence>
<evidence type="ECO:0000313" key="4">
    <source>
        <dbReference type="Proteomes" id="UP000449846"/>
    </source>
</evidence>
<dbReference type="InterPro" id="IPR012000">
    <property type="entry name" value="Thiamin_PyroP_enz_cen_dom"/>
</dbReference>
<dbReference type="InterPro" id="IPR029035">
    <property type="entry name" value="DHS-like_NAD/FAD-binding_dom"/>
</dbReference>
<dbReference type="Proteomes" id="UP000449846">
    <property type="component" value="Unassembled WGS sequence"/>
</dbReference>
<protein>
    <recommendedName>
        <fullName evidence="2">Thiamine pyrophosphate enzyme central domain-containing protein</fullName>
    </recommendedName>
</protein>
<feature type="domain" description="Thiamine pyrophosphate enzyme central" evidence="2">
    <location>
        <begin position="8"/>
        <end position="91"/>
    </location>
</feature>
<dbReference type="SUPFAM" id="SSF52467">
    <property type="entry name" value="DHS-like NAD/FAD-binding domain"/>
    <property type="match status" value="1"/>
</dbReference>
<dbReference type="GO" id="GO:0030976">
    <property type="term" value="F:thiamine pyrophosphate binding"/>
    <property type="evidence" value="ECO:0007669"/>
    <property type="project" value="InterPro"/>
</dbReference>
<dbReference type="GO" id="GO:0000287">
    <property type="term" value="F:magnesium ion binding"/>
    <property type="evidence" value="ECO:0007669"/>
    <property type="project" value="InterPro"/>
</dbReference>
<keyword evidence="4" id="KW-1185">Reference proteome</keyword>
<evidence type="ECO:0000256" key="1">
    <source>
        <dbReference type="SAM" id="MobiDB-lite"/>
    </source>
</evidence>
<evidence type="ECO:0000259" key="2">
    <source>
        <dbReference type="Pfam" id="PF00205"/>
    </source>
</evidence>
<feature type="compositionally biased region" description="Basic and acidic residues" evidence="1">
    <location>
        <begin position="97"/>
        <end position="113"/>
    </location>
</feature>
<gene>
    <name evidence="3" type="ORF">GL300_20220</name>
</gene>
<comment type="caution">
    <text evidence="3">The sequence shown here is derived from an EMBL/GenBank/DDBJ whole genome shotgun (WGS) entry which is preliminary data.</text>
</comment>
<dbReference type="EMBL" id="WMIG01000017">
    <property type="protein sequence ID" value="MTH61545.1"/>
    <property type="molecule type" value="Genomic_DNA"/>
</dbReference>
<accession>A0A844HTK3</accession>
<dbReference type="Pfam" id="PF00205">
    <property type="entry name" value="TPP_enzyme_M"/>
    <property type="match status" value="1"/>
</dbReference>
<dbReference type="Gene3D" id="3.40.50.1220">
    <property type="entry name" value="TPP-binding domain"/>
    <property type="match status" value="1"/>
</dbReference>
<evidence type="ECO:0000313" key="3">
    <source>
        <dbReference type="EMBL" id="MTH61545.1"/>
    </source>
</evidence>
<dbReference type="AlphaFoldDB" id="A0A844HTK3"/>